<dbReference type="Proteomes" id="UP000002534">
    <property type="component" value="Chromosome"/>
</dbReference>
<evidence type="ECO:0008006" key="3">
    <source>
        <dbReference type="Google" id="ProtNLM"/>
    </source>
</evidence>
<dbReference type="EMBL" id="CP000142">
    <property type="protein sequence ID" value="ABA90215.1"/>
    <property type="molecule type" value="Genomic_DNA"/>
</dbReference>
<name>Q3A092_SYNC1</name>
<dbReference type="Gene3D" id="3.90.550.10">
    <property type="entry name" value="Spore Coat Polysaccharide Biosynthesis Protein SpsA, Chain A"/>
    <property type="match status" value="1"/>
</dbReference>
<dbReference type="OrthoDB" id="9798250at2"/>
<organism evidence="1 2">
    <name type="scientific">Syntrophotalea carbinolica (strain DSM 2380 / NBRC 103641 / GraBd1)</name>
    <name type="common">Pelobacter carbinolicus</name>
    <dbReference type="NCBI Taxonomy" id="338963"/>
    <lineage>
        <taxon>Bacteria</taxon>
        <taxon>Pseudomonadati</taxon>
        <taxon>Thermodesulfobacteriota</taxon>
        <taxon>Desulfuromonadia</taxon>
        <taxon>Desulfuromonadales</taxon>
        <taxon>Syntrophotaleaceae</taxon>
        <taxon>Syntrophotalea</taxon>
    </lineage>
</organism>
<dbReference type="PANTHER" id="PTHR36529">
    <property type="entry name" value="SLL1095 PROTEIN"/>
    <property type="match status" value="1"/>
</dbReference>
<dbReference type="AlphaFoldDB" id="Q3A092"/>
<gene>
    <name evidence="1" type="ordered locus">Pcar_2980</name>
</gene>
<dbReference type="RefSeq" id="WP_011342767.1">
    <property type="nucleotide sequence ID" value="NC_007498.2"/>
</dbReference>
<evidence type="ECO:0000313" key="2">
    <source>
        <dbReference type="Proteomes" id="UP000002534"/>
    </source>
</evidence>
<dbReference type="HOGENOM" id="CLU_075662_2_0_7"/>
<dbReference type="InterPro" id="IPR018641">
    <property type="entry name" value="Trfase_1_rSAM/seldom-assoc"/>
</dbReference>
<dbReference type="KEGG" id="pca:Pcar_2980"/>
<reference evidence="1 2" key="2">
    <citation type="journal article" date="2012" name="BMC Genomics">
        <title>The genome of Pelobacter carbinolicus reveals surprising metabolic capabilities and physiological features.</title>
        <authorList>
            <person name="Aklujkar M."/>
            <person name="Haveman S.A."/>
            <person name="Didonato R.Jr."/>
            <person name="Chertkov O."/>
            <person name="Han C.S."/>
            <person name="Land M.L."/>
            <person name="Brown P."/>
            <person name="Lovley D.R."/>
        </authorList>
    </citation>
    <scope>NUCLEOTIDE SEQUENCE [LARGE SCALE GENOMIC DNA]</scope>
    <source>
        <strain evidence="2">DSM 2380 / NBRC 103641 / GraBd1</strain>
    </source>
</reference>
<dbReference type="NCBIfam" id="TIGR04282">
    <property type="entry name" value="glyco_like_cofC"/>
    <property type="match status" value="1"/>
</dbReference>
<dbReference type="eggNOG" id="COG3222">
    <property type="taxonomic scope" value="Bacteria"/>
</dbReference>
<dbReference type="InterPro" id="IPR029044">
    <property type="entry name" value="Nucleotide-diphossugar_trans"/>
</dbReference>
<protein>
    <recommendedName>
        <fullName evidence="3">Glycosyltransferase</fullName>
    </recommendedName>
</protein>
<proteinExistence type="predicted"/>
<dbReference type="STRING" id="338963.Pcar_2980"/>
<dbReference type="SUPFAM" id="SSF53448">
    <property type="entry name" value="Nucleotide-diphospho-sugar transferases"/>
    <property type="match status" value="1"/>
</dbReference>
<sequence length="216" mass="23677">MTNASVLGIFAKQPQPGRVKTRLCPPLTLDQAAELYRCCLKETVHLATRGDWSTVLFFQGQRRFFKDTFADVPLAEQIGADLGERLAQAFASRFAGGAQQVVIIGSDSPDLPVSLIRQAFAGLTHHDAVLAPADDGGYVLVGLRRPVPGLFERIPWSTGEVLAATRKRMVELQLSCLELSGWYDVDDVVSLRQLVRRSPQSVTARLAAQLLGDPHR</sequence>
<accession>Q3A092</accession>
<keyword evidence="2" id="KW-1185">Reference proteome</keyword>
<evidence type="ECO:0000313" key="1">
    <source>
        <dbReference type="EMBL" id="ABA90215.1"/>
    </source>
</evidence>
<dbReference type="Pfam" id="PF09837">
    <property type="entry name" value="DUF2064"/>
    <property type="match status" value="1"/>
</dbReference>
<reference evidence="2" key="1">
    <citation type="submission" date="2005-10" db="EMBL/GenBank/DDBJ databases">
        <title>Complete sequence of Pelobacter carbinolicus DSM 2380.</title>
        <authorList>
            <person name="Copeland A."/>
            <person name="Lucas S."/>
            <person name="Lapidus A."/>
            <person name="Barry K."/>
            <person name="Detter J.C."/>
            <person name="Glavina T."/>
            <person name="Hammon N."/>
            <person name="Israni S."/>
            <person name="Pitluck S."/>
            <person name="Chertkov O."/>
            <person name="Schmutz J."/>
            <person name="Larimer F."/>
            <person name="Land M."/>
            <person name="Kyrpides N."/>
            <person name="Ivanova N."/>
            <person name="Richardson P."/>
        </authorList>
    </citation>
    <scope>NUCLEOTIDE SEQUENCE [LARGE SCALE GENOMIC DNA]</scope>
    <source>
        <strain evidence="2">DSM 2380 / NBRC 103641 / GraBd1</strain>
    </source>
</reference>
<dbReference type="PANTHER" id="PTHR36529:SF1">
    <property type="entry name" value="GLYCOSYLTRANSFERASE"/>
    <property type="match status" value="1"/>
</dbReference>